<evidence type="ECO:0000313" key="2">
    <source>
        <dbReference type="EMBL" id="KAG2498723.1"/>
    </source>
</evidence>
<dbReference type="InterPro" id="IPR036291">
    <property type="entry name" value="NAD(P)-bd_dom_sf"/>
</dbReference>
<keyword evidence="3" id="KW-1185">Reference proteome</keyword>
<dbReference type="Pfam" id="PF13460">
    <property type="entry name" value="NAD_binding_10"/>
    <property type="match status" value="1"/>
</dbReference>
<dbReference type="AlphaFoldDB" id="A0A835Y9V3"/>
<protein>
    <recommendedName>
        <fullName evidence="1">NAD(P)-binding domain-containing protein</fullName>
    </recommendedName>
</protein>
<dbReference type="Gene3D" id="3.40.50.720">
    <property type="entry name" value="NAD(P)-binding Rossmann-like Domain"/>
    <property type="match status" value="1"/>
</dbReference>
<proteinExistence type="predicted"/>
<reference evidence="2" key="1">
    <citation type="journal article" date="2020" name="bioRxiv">
        <title>Comparative genomics of Chlamydomonas.</title>
        <authorList>
            <person name="Craig R.J."/>
            <person name="Hasan A.R."/>
            <person name="Ness R.W."/>
            <person name="Keightley P.D."/>
        </authorList>
    </citation>
    <scope>NUCLEOTIDE SEQUENCE</scope>
    <source>
        <strain evidence="2">CCAP 11/70</strain>
    </source>
</reference>
<feature type="domain" description="NAD(P)-binding" evidence="1">
    <location>
        <begin position="105"/>
        <end position="304"/>
    </location>
</feature>
<dbReference type="Proteomes" id="UP000612055">
    <property type="component" value="Unassembled WGS sequence"/>
</dbReference>
<dbReference type="InterPro" id="IPR016040">
    <property type="entry name" value="NAD(P)-bd_dom"/>
</dbReference>
<dbReference type="OrthoDB" id="419598at2759"/>
<dbReference type="SUPFAM" id="SSF51735">
    <property type="entry name" value="NAD(P)-binding Rossmann-fold domains"/>
    <property type="match status" value="1"/>
</dbReference>
<dbReference type="EMBL" id="JAEHOE010000009">
    <property type="protein sequence ID" value="KAG2498723.1"/>
    <property type="molecule type" value="Genomic_DNA"/>
</dbReference>
<dbReference type="PANTHER" id="PTHR15020:SF11">
    <property type="entry name" value="OS06G0360300 PROTEIN"/>
    <property type="match status" value="1"/>
</dbReference>
<accession>A0A835Y9V3</accession>
<sequence length="332" mass="33996">MRVSAFQQCLRPRQAVPASSPRPCPRVTTRRCVAARCQASSASGVESSQPQAPARLPASTDAGRRGMLRLLLGAAGVAGGLGLRLTGGALEALAAEGVTTVFVAGATGNTGRRVVQQLRAAGFAVRAGVRSTAKALSLGFGADSGISVVEADVTKGKDFLAEALGGAQVVVVATGGDPDKVDQQGTIDLVDAAVSRGVSKFVLVSSLLTNAEAVGQKANPNYIFLQLFGGGVLGKKLVAEKYLRASGLNYTIIRPGGLSNDPEADVGNVVLRGEDSLFALDTDPGRRISRDTVAAVAVQAVLQPGASKDRVVEIVASPSAPKLPVDQWFTGL</sequence>
<name>A0A835Y9V3_9CHLO</name>
<dbReference type="PANTHER" id="PTHR15020">
    <property type="entry name" value="FLAVIN REDUCTASE-RELATED"/>
    <property type="match status" value="1"/>
</dbReference>
<comment type="caution">
    <text evidence="2">The sequence shown here is derived from an EMBL/GenBank/DDBJ whole genome shotgun (WGS) entry which is preliminary data.</text>
</comment>
<gene>
    <name evidence="2" type="ORF">HYH03_003463</name>
</gene>
<evidence type="ECO:0000313" key="3">
    <source>
        <dbReference type="Proteomes" id="UP000612055"/>
    </source>
</evidence>
<evidence type="ECO:0000259" key="1">
    <source>
        <dbReference type="Pfam" id="PF13460"/>
    </source>
</evidence>
<organism evidence="2 3">
    <name type="scientific">Edaphochlamys debaryana</name>
    <dbReference type="NCBI Taxonomy" id="47281"/>
    <lineage>
        <taxon>Eukaryota</taxon>
        <taxon>Viridiplantae</taxon>
        <taxon>Chlorophyta</taxon>
        <taxon>core chlorophytes</taxon>
        <taxon>Chlorophyceae</taxon>
        <taxon>CS clade</taxon>
        <taxon>Chlamydomonadales</taxon>
        <taxon>Chlamydomonadales incertae sedis</taxon>
        <taxon>Edaphochlamys</taxon>
    </lineage>
</organism>